<feature type="transmembrane region" description="Helical" evidence="1">
    <location>
        <begin position="7"/>
        <end position="27"/>
    </location>
</feature>
<keyword evidence="1" id="KW-0472">Membrane</keyword>
<evidence type="ECO:0000313" key="2">
    <source>
        <dbReference type="EMBL" id="QYN51947.1"/>
    </source>
</evidence>
<proteinExistence type="predicted"/>
<feature type="transmembrane region" description="Helical" evidence="1">
    <location>
        <begin position="47"/>
        <end position="68"/>
    </location>
</feature>
<protein>
    <submittedName>
        <fullName evidence="2">Uncharacterized protein</fullName>
    </submittedName>
</protein>
<organism evidence="2 3">
    <name type="scientific">Lactobacillus panisapium</name>
    <dbReference type="NCBI Taxonomy" id="2012495"/>
    <lineage>
        <taxon>Bacteria</taxon>
        <taxon>Bacillati</taxon>
        <taxon>Bacillota</taxon>
        <taxon>Bacilli</taxon>
        <taxon>Lactobacillales</taxon>
        <taxon>Lactobacillaceae</taxon>
        <taxon>Lactobacillus</taxon>
    </lineage>
</organism>
<evidence type="ECO:0000256" key="1">
    <source>
        <dbReference type="SAM" id="Phobius"/>
    </source>
</evidence>
<accession>A0ABX8W805</accession>
<keyword evidence="1" id="KW-1133">Transmembrane helix</keyword>
<reference evidence="2 3" key="1">
    <citation type="submission" date="2020-01" db="EMBL/GenBank/DDBJ databases">
        <title>Vast differences in strain-level diversity in the gut microbiota of two closely related honey bee species.</title>
        <authorList>
            <person name="Ellegaard K.M."/>
            <person name="Suenami S."/>
            <person name="Miyazaki R."/>
            <person name="Engel P."/>
        </authorList>
    </citation>
    <scope>NUCLEOTIDE SEQUENCE [LARGE SCALE GENOMIC DNA]</scope>
    <source>
        <strain evidence="2 3">ESL0416</strain>
    </source>
</reference>
<keyword evidence="1" id="KW-0812">Transmembrane</keyword>
<evidence type="ECO:0000313" key="3">
    <source>
        <dbReference type="Proteomes" id="UP000826550"/>
    </source>
</evidence>
<sequence>MRLVQKIMEILAIVLWILVIGTFAVAIVKHQLWSMGPIITYNRPRNFLGWMIVGAIASTAVSAVLKLVQGK</sequence>
<dbReference type="RefSeq" id="WP_220220454.1">
    <property type="nucleotide sequence ID" value="NZ_CP048268.1"/>
</dbReference>
<gene>
    <name evidence="2" type="ORF">GYM71_00250</name>
</gene>
<dbReference type="EMBL" id="CP048268">
    <property type="protein sequence ID" value="QYN51947.1"/>
    <property type="molecule type" value="Genomic_DNA"/>
</dbReference>
<dbReference type="Proteomes" id="UP000826550">
    <property type="component" value="Chromosome"/>
</dbReference>
<keyword evidence="3" id="KW-1185">Reference proteome</keyword>
<name>A0ABX8W805_9LACO</name>